<dbReference type="PANTHER" id="PTHR43155">
    <property type="entry name" value="CYCLIC DI-GMP PHOSPHODIESTERASE PA4108-RELATED"/>
    <property type="match status" value="1"/>
</dbReference>
<keyword evidence="3" id="KW-0808">Transferase</keyword>
<dbReference type="Pfam" id="PF13487">
    <property type="entry name" value="HD_5"/>
    <property type="match status" value="1"/>
</dbReference>
<feature type="domain" description="HD" evidence="1">
    <location>
        <begin position="144"/>
        <end position="265"/>
    </location>
</feature>
<dbReference type="InterPro" id="IPR014710">
    <property type="entry name" value="RmlC-like_jellyroll"/>
</dbReference>
<accession>A0A2P8GKD9</accession>
<dbReference type="NCBIfam" id="TIGR00277">
    <property type="entry name" value="HDIG"/>
    <property type="match status" value="1"/>
</dbReference>
<reference evidence="3 4" key="1">
    <citation type="submission" date="2018-03" db="EMBL/GenBank/DDBJ databases">
        <title>Genomic Encyclopedia of Type Strains, Phase III (KMG-III): the genomes of soil and plant-associated and newly described type strains.</title>
        <authorList>
            <person name="Whitman W."/>
        </authorList>
    </citation>
    <scope>NUCLEOTIDE SEQUENCE [LARGE SCALE GENOMIC DNA]</scope>
    <source>
        <strain evidence="3 4">CGMCC 1.12259</strain>
    </source>
</reference>
<gene>
    <name evidence="3" type="ORF">B0H99_109148</name>
</gene>
<dbReference type="GO" id="GO:0016740">
    <property type="term" value="F:transferase activity"/>
    <property type="evidence" value="ECO:0007669"/>
    <property type="project" value="UniProtKB-KW"/>
</dbReference>
<dbReference type="Gene3D" id="1.10.3210.10">
    <property type="entry name" value="Hypothetical protein af1432"/>
    <property type="match status" value="1"/>
</dbReference>
<dbReference type="PROSITE" id="PS51832">
    <property type="entry name" value="HD_GYP"/>
    <property type="match status" value="1"/>
</dbReference>
<dbReference type="InterPro" id="IPR003607">
    <property type="entry name" value="HD/PDEase_dom"/>
</dbReference>
<dbReference type="EMBL" id="PYAT01000009">
    <property type="protein sequence ID" value="PSL34420.1"/>
    <property type="molecule type" value="Genomic_DNA"/>
</dbReference>
<comment type="caution">
    <text evidence="3">The sequence shown here is derived from an EMBL/GenBank/DDBJ whole genome shotgun (WGS) entry which is preliminary data.</text>
</comment>
<evidence type="ECO:0000259" key="2">
    <source>
        <dbReference type="PROSITE" id="PS51832"/>
    </source>
</evidence>
<dbReference type="SMART" id="SM00471">
    <property type="entry name" value="HDc"/>
    <property type="match status" value="1"/>
</dbReference>
<dbReference type="PROSITE" id="PS51831">
    <property type="entry name" value="HD"/>
    <property type="match status" value="1"/>
</dbReference>
<dbReference type="SUPFAM" id="SSF109604">
    <property type="entry name" value="HD-domain/PDEase-like"/>
    <property type="match status" value="1"/>
</dbReference>
<proteinExistence type="predicted"/>
<dbReference type="InterPro" id="IPR037522">
    <property type="entry name" value="HD_GYP_dom"/>
</dbReference>
<dbReference type="Proteomes" id="UP000242682">
    <property type="component" value="Unassembled WGS sequence"/>
</dbReference>
<dbReference type="SUPFAM" id="SSF51182">
    <property type="entry name" value="RmlC-like cupins"/>
    <property type="match status" value="1"/>
</dbReference>
<dbReference type="Gene3D" id="2.60.120.10">
    <property type="entry name" value="Jelly Rolls"/>
    <property type="match status" value="1"/>
</dbReference>
<evidence type="ECO:0000313" key="3">
    <source>
        <dbReference type="EMBL" id="PSL34420.1"/>
    </source>
</evidence>
<dbReference type="InterPro" id="IPR006675">
    <property type="entry name" value="HDIG_dom"/>
</dbReference>
<feature type="domain" description="HD-GYP" evidence="2">
    <location>
        <begin position="122"/>
        <end position="311"/>
    </location>
</feature>
<dbReference type="InterPro" id="IPR006674">
    <property type="entry name" value="HD_domain"/>
</dbReference>
<dbReference type="CDD" id="cd00077">
    <property type="entry name" value="HDc"/>
    <property type="match status" value="1"/>
</dbReference>
<evidence type="ECO:0000313" key="4">
    <source>
        <dbReference type="Proteomes" id="UP000242682"/>
    </source>
</evidence>
<protein>
    <submittedName>
        <fullName evidence="3">Putative nucleotidyltransferase with HDIG domain</fullName>
    </submittedName>
</protein>
<dbReference type="AlphaFoldDB" id="A0A2P8GKD9"/>
<evidence type="ECO:0000259" key="1">
    <source>
        <dbReference type="PROSITE" id="PS51831"/>
    </source>
</evidence>
<dbReference type="InterPro" id="IPR011051">
    <property type="entry name" value="RmlC_Cupin_sf"/>
</dbReference>
<sequence length="311" mass="34834">MRVVLEGSAFMRGLSILRKGSLETVNNDSTSLSLLGRGSGIEMMKQSVLKDTIFILYPSDDADVQEFFYILNGEVETELDGEKIELGSGDFFSANNLESTVQFIAKTDVNFLSVSTAPVFHYLSSVINALRKIGEAVERKDPYTFQHSARVAHYAVKTALNMKLRKERMDNLFIASILHDIGKVNIPEEVLKKPSKLTEEEFALVKKHPGDGAAMIRETAYADLADIVEQHHERINGSGYPFGLKDEDILLEAKIIGVADTFDAMTEDRAYRKAFSPEYAMDELKRLAGIQYDEEVVNAFEKVLYQEGKLT</sequence>
<keyword evidence="4" id="KW-1185">Reference proteome</keyword>
<name>A0A2P8GKD9_9BACL</name>
<organism evidence="3 4">
    <name type="scientific">Planomicrobium soli</name>
    <dbReference type="NCBI Taxonomy" id="1176648"/>
    <lineage>
        <taxon>Bacteria</taxon>
        <taxon>Bacillati</taxon>
        <taxon>Bacillota</taxon>
        <taxon>Bacilli</taxon>
        <taxon>Bacillales</taxon>
        <taxon>Caryophanaceae</taxon>
        <taxon>Planomicrobium</taxon>
    </lineage>
</organism>